<dbReference type="OrthoDB" id="9805416at2"/>
<dbReference type="FunFam" id="3.40.50.720:FF:000462">
    <property type="entry name" value="Glyoxylate reductase (NADP+)"/>
    <property type="match status" value="1"/>
</dbReference>
<dbReference type="EC" id="1.1.1.79" evidence="7"/>
<evidence type="ECO:0000313" key="6">
    <source>
        <dbReference type="EMBL" id="PTK58911.1"/>
    </source>
</evidence>
<proteinExistence type="inferred from homology"/>
<keyword evidence="2 3" id="KW-0560">Oxidoreductase</keyword>
<evidence type="ECO:0000256" key="1">
    <source>
        <dbReference type="ARBA" id="ARBA00005854"/>
    </source>
</evidence>
<evidence type="ECO:0000313" key="8">
    <source>
        <dbReference type="Proteomes" id="UP000240400"/>
    </source>
</evidence>
<dbReference type="GO" id="GO:0016618">
    <property type="term" value="F:hydroxypyruvate reductase [NAD(P)H] activity"/>
    <property type="evidence" value="ECO:0007669"/>
    <property type="project" value="TreeGrafter"/>
</dbReference>
<evidence type="ECO:0000256" key="2">
    <source>
        <dbReference type="ARBA" id="ARBA00023002"/>
    </source>
</evidence>
<dbReference type="CDD" id="cd05301">
    <property type="entry name" value="GDH"/>
    <property type="match status" value="1"/>
</dbReference>
<dbReference type="SUPFAM" id="SSF52283">
    <property type="entry name" value="Formate/glycerate dehydrogenase catalytic domain-like"/>
    <property type="match status" value="1"/>
</dbReference>
<dbReference type="InterPro" id="IPR006139">
    <property type="entry name" value="D-isomer_2_OHA_DH_cat_dom"/>
</dbReference>
<name>A0A2T4SAE2_9STAP</name>
<dbReference type="EMBL" id="UHDS01000001">
    <property type="protein sequence ID" value="SUM55697.1"/>
    <property type="molecule type" value="Genomic_DNA"/>
</dbReference>
<dbReference type="Proteomes" id="UP000240400">
    <property type="component" value="Unassembled WGS sequence"/>
</dbReference>
<dbReference type="GO" id="GO:0030267">
    <property type="term" value="F:glyoxylate reductase (NADPH) activity"/>
    <property type="evidence" value="ECO:0007669"/>
    <property type="project" value="UniProtKB-EC"/>
</dbReference>
<dbReference type="PANTHER" id="PTHR10996:SF283">
    <property type="entry name" value="GLYOXYLATE_HYDROXYPYRUVATE REDUCTASE B"/>
    <property type="match status" value="1"/>
</dbReference>
<comment type="similarity">
    <text evidence="1 3">Belongs to the D-isomer specific 2-hydroxyacid dehydrogenase family.</text>
</comment>
<dbReference type="AlphaFoldDB" id="A0A2T4SAE2"/>
<dbReference type="PANTHER" id="PTHR10996">
    <property type="entry name" value="2-HYDROXYACID DEHYDROGENASE-RELATED"/>
    <property type="match status" value="1"/>
</dbReference>
<organism evidence="6 8">
    <name type="scientific">Staphylococcus nepalensis</name>
    <dbReference type="NCBI Taxonomy" id="214473"/>
    <lineage>
        <taxon>Bacteria</taxon>
        <taxon>Bacillati</taxon>
        <taxon>Bacillota</taxon>
        <taxon>Bacilli</taxon>
        <taxon>Bacillales</taxon>
        <taxon>Staphylococcaceae</taxon>
        <taxon>Staphylococcus</taxon>
    </lineage>
</organism>
<reference evidence="6 8" key="1">
    <citation type="journal article" date="2016" name="Front. Microbiol.">
        <title>Comprehensive Phylogenetic Analysis of Bovine Non-aureus Staphylococci Species Based on Whole-Genome Sequencing.</title>
        <authorList>
            <person name="Naushad S."/>
            <person name="Barkema H.W."/>
            <person name="Luby C."/>
            <person name="Condas L.A."/>
            <person name="Nobrega D.B."/>
            <person name="Carson D.A."/>
            <person name="De Buck J."/>
        </authorList>
    </citation>
    <scope>NUCLEOTIDE SEQUENCE [LARGE SCALE GENOMIC DNA]</scope>
    <source>
        <strain evidence="6 8">SNUC 4337</strain>
    </source>
</reference>
<protein>
    <submittedName>
        <fullName evidence="6 7">Dehydrogenase</fullName>
        <ecNumber evidence="7">1.1.1.79</ecNumber>
    </submittedName>
</protein>
<feature type="domain" description="D-isomer specific 2-hydroxyacid dehydrogenase NAD-binding" evidence="5">
    <location>
        <begin position="109"/>
        <end position="287"/>
    </location>
</feature>
<evidence type="ECO:0000313" key="9">
    <source>
        <dbReference type="Proteomes" id="UP000254412"/>
    </source>
</evidence>
<dbReference type="InterPro" id="IPR029753">
    <property type="entry name" value="D-isomer_DH_CS"/>
</dbReference>
<dbReference type="Pfam" id="PF00389">
    <property type="entry name" value="2-Hacid_dh"/>
    <property type="match status" value="1"/>
</dbReference>
<evidence type="ECO:0000259" key="5">
    <source>
        <dbReference type="Pfam" id="PF02826"/>
    </source>
</evidence>
<dbReference type="GO" id="GO:0051287">
    <property type="term" value="F:NAD binding"/>
    <property type="evidence" value="ECO:0007669"/>
    <property type="project" value="InterPro"/>
</dbReference>
<evidence type="ECO:0000313" key="7">
    <source>
        <dbReference type="EMBL" id="SUM55697.1"/>
    </source>
</evidence>
<reference evidence="6" key="2">
    <citation type="submission" date="2018-03" db="EMBL/GenBank/DDBJ databases">
        <authorList>
            <person name="Keele B.F."/>
        </authorList>
    </citation>
    <scope>NUCLEOTIDE SEQUENCE</scope>
    <source>
        <strain evidence="6">SNUC 4337</strain>
    </source>
</reference>
<dbReference type="PROSITE" id="PS00671">
    <property type="entry name" value="D_2_HYDROXYACID_DH_3"/>
    <property type="match status" value="1"/>
</dbReference>
<dbReference type="InterPro" id="IPR036291">
    <property type="entry name" value="NAD(P)-bd_dom_sf"/>
</dbReference>
<dbReference type="RefSeq" id="WP_103373661.1">
    <property type="nucleotide sequence ID" value="NZ_BMCF01000006.1"/>
</dbReference>
<accession>A0A2T4SAE2</accession>
<dbReference type="Pfam" id="PF02826">
    <property type="entry name" value="2-Hacid_dh_C"/>
    <property type="match status" value="1"/>
</dbReference>
<reference evidence="7 9" key="3">
    <citation type="submission" date="2018-06" db="EMBL/GenBank/DDBJ databases">
        <authorList>
            <consortium name="Pathogen Informatics"/>
            <person name="Doyle S."/>
        </authorList>
    </citation>
    <scope>NUCLEOTIDE SEQUENCE [LARGE SCALE GENOMIC DNA]</scope>
    <source>
        <strain evidence="7 9">NCTC13834</strain>
    </source>
</reference>
<dbReference type="GO" id="GO:0005829">
    <property type="term" value="C:cytosol"/>
    <property type="evidence" value="ECO:0007669"/>
    <property type="project" value="TreeGrafter"/>
</dbReference>
<dbReference type="Gene3D" id="3.40.50.720">
    <property type="entry name" value="NAD(P)-binding Rossmann-like Domain"/>
    <property type="match status" value="2"/>
</dbReference>
<sequence>MQKIVVSRKIPEKFIKQLETIGEVEVWDASYKPMPRDKFLTALKDATACFVTLSEKMDEEVIEAAPNLKVIANMAVGYDNIDVQLMQSKDIVVTNTPGVLTETTAELGFTLMLAVARRVVEAESYVQNGEWQSWGPYLFAGKDLFHANVGIYGMGDIGKAFARRLKGFNTNIMYHNRTRRPDDEEALGALYVPFETLLKESDFIVCTAPLTAETRDKFDEKAFKMMKNDAVFINIGRGAIVDEEALVSALQNEEIKACGLDVLREEPIDMTHPLLSMKNATILPHIGSASVITRDRMVQLCVDNIQLVLNEKQPKTPVTIN</sequence>
<feature type="domain" description="D-isomer specific 2-hydroxyacid dehydrogenase catalytic" evidence="4">
    <location>
        <begin position="4"/>
        <end position="318"/>
    </location>
</feature>
<dbReference type="EMBL" id="PZHR01000034">
    <property type="protein sequence ID" value="PTK58911.1"/>
    <property type="molecule type" value="Genomic_DNA"/>
</dbReference>
<dbReference type="InterPro" id="IPR006140">
    <property type="entry name" value="D-isomer_DH_NAD-bd"/>
</dbReference>
<dbReference type="SUPFAM" id="SSF51735">
    <property type="entry name" value="NAD(P)-binding Rossmann-fold domains"/>
    <property type="match status" value="1"/>
</dbReference>
<evidence type="ECO:0000256" key="3">
    <source>
        <dbReference type="RuleBase" id="RU003719"/>
    </source>
</evidence>
<gene>
    <name evidence="7" type="primary">ghrB_2</name>
    <name evidence="6" type="ORF">BUZ61_07740</name>
    <name evidence="7" type="ORF">NCTC13834_02068</name>
</gene>
<evidence type="ECO:0000259" key="4">
    <source>
        <dbReference type="Pfam" id="PF00389"/>
    </source>
</evidence>
<dbReference type="Proteomes" id="UP000254412">
    <property type="component" value="Unassembled WGS sequence"/>
</dbReference>
<dbReference type="InterPro" id="IPR050223">
    <property type="entry name" value="D-isomer_2-hydroxyacid_DH"/>
</dbReference>